<organism evidence="12 13">
    <name type="scientific">Rhodospirillum rubrum (strain ATCC 11170 / ATH 1.1.1 / DSM 467 / LMG 4362 / NCIMB 8255 / S1)</name>
    <dbReference type="NCBI Taxonomy" id="269796"/>
    <lineage>
        <taxon>Bacteria</taxon>
        <taxon>Pseudomonadati</taxon>
        <taxon>Pseudomonadota</taxon>
        <taxon>Alphaproteobacteria</taxon>
        <taxon>Rhodospirillales</taxon>
        <taxon>Rhodospirillaceae</taxon>
        <taxon>Rhodospirillum</taxon>
    </lineage>
</organism>
<dbReference type="SMR" id="Q2RPP0"/>
<dbReference type="Gene3D" id="2.60.120.10">
    <property type="entry name" value="Jelly Rolls"/>
    <property type="match status" value="1"/>
</dbReference>
<evidence type="ECO:0000259" key="10">
    <source>
        <dbReference type="PROSITE" id="PS50042"/>
    </source>
</evidence>
<evidence type="ECO:0000259" key="11">
    <source>
        <dbReference type="PROSITE" id="PS51635"/>
    </source>
</evidence>
<sequence>MGVSPFPGALWPTLRPRSPAFLARLGDLAPLQTPAAGDQPLFRRGDLIEGLWLIEAGALLIGEGAGEGAGAGAGDIPAGSMVGALQGDPPHRYPCEARPGAGCRLRFLSLADAAILAALWPADGAGLAADVERAMARLSLLIAFGDSIVYRGLPTPLRVLLAESAEIVHLRAGERLVSAGERLSAMVIVVSGRLRTQRNDPRYDGGDARGRGLKNRTQEFGPGQSLGERATILAEPQAEEVVATRDTVLAKVPEAAFLNALHRFPEDILRCTLGVAEQNFGKAARGRRQSGGTLPSLALVAADGSVDLAFAARALGTALERRGSLRIMTRDDVIAAGFGPAVRDYPQVIPAVGLLDWISDQERQHSCVVYVAGAPTESWTRLCVAQADRIVVVATNRSGSPEPIKALLAPFSEGAEREVTLALLRPPGQRGWPGAEGWLGALGVESFQPMTEGDPRDWHRMARFLTGRAVGVVLSGGGARGFAHIGVLRALEEAGVPVDVVGGTSIGALVAALYAKGMGLDRITDAIMAMVKRSEQITLPMVALTSGRRFTQGLRELFSDLLIRDLDRTFFSVSCNLTTAETKVHRDGPVWQAVLASNSPPGLFPPVVIDNELYVDGGLLNGLPIDVMMQLNEGGRLIVSDVNANATMAAAECHEDGLSGWEVAWRKANPFLDPVAMPGIREIIGRSMAIGSLAQRKKVLRRKTDLKLCPPVGGFPMHGHKKGVQISDIGYISTRNDIVDWWARQTIT</sequence>
<dbReference type="GO" id="GO:0004622">
    <property type="term" value="F:phosphatidylcholine lysophospholipase activity"/>
    <property type="evidence" value="ECO:0007669"/>
    <property type="project" value="UniProtKB-ARBA"/>
</dbReference>
<dbReference type="InterPro" id="IPR050301">
    <property type="entry name" value="NTE"/>
</dbReference>
<feature type="domain" description="PNPLA" evidence="11">
    <location>
        <begin position="472"/>
        <end position="629"/>
    </location>
</feature>
<dbReference type="SUPFAM" id="SSF52151">
    <property type="entry name" value="FabD/lysophospholipase-like"/>
    <property type="match status" value="1"/>
</dbReference>
<dbReference type="InterPro" id="IPR056556">
    <property type="entry name" value="NTE1_P-loop_dom"/>
</dbReference>
<dbReference type="SMART" id="SM00100">
    <property type="entry name" value="cNMP"/>
    <property type="match status" value="1"/>
</dbReference>
<evidence type="ECO:0000313" key="13">
    <source>
        <dbReference type="Proteomes" id="UP000001929"/>
    </source>
</evidence>
<keyword evidence="3" id="KW-0812">Transmembrane</keyword>
<proteinExistence type="inferred from homology"/>
<reference evidence="12 13" key="1">
    <citation type="journal article" date="2011" name="Stand. Genomic Sci.">
        <title>Complete genome sequence of Rhodospirillum rubrum type strain (S1).</title>
        <authorList>
            <person name="Munk A.C."/>
            <person name="Copeland A."/>
            <person name="Lucas S."/>
            <person name="Lapidus A."/>
            <person name="Del Rio T.G."/>
            <person name="Barry K."/>
            <person name="Detter J.C."/>
            <person name="Hammon N."/>
            <person name="Israni S."/>
            <person name="Pitluck S."/>
            <person name="Brettin T."/>
            <person name="Bruce D."/>
            <person name="Han C."/>
            <person name="Tapia R."/>
            <person name="Gilna P."/>
            <person name="Schmutz J."/>
            <person name="Larimer F."/>
            <person name="Land M."/>
            <person name="Kyrpides N.C."/>
            <person name="Mavromatis K."/>
            <person name="Richardson P."/>
            <person name="Rohde M."/>
            <person name="Goker M."/>
            <person name="Klenk H.P."/>
            <person name="Zhang Y."/>
            <person name="Roberts G.P."/>
            <person name="Reslewic S."/>
            <person name="Schwartz D.C."/>
        </authorList>
    </citation>
    <scope>NUCLEOTIDE SEQUENCE [LARGE SCALE GENOMIC DNA]</scope>
    <source>
        <strain evidence="13">ATCC 11170 / ATH 1.1.1 / DSM 467 / LMG 4362 / NCIMB 8255 / S1</strain>
    </source>
</reference>
<dbReference type="PROSITE" id="PS51635">
    <property type="entry name" value="PNPLA"/>
    <property type="match status" value="1"/>
</dbReference>
<keyword evidence="6" id="KW-1133">Transmembrane helix</keyword>
<dbReference type="PANTHER" id="PTHR14226">
    <property type="entry name" value="NEUROPATHY TARGET ESTERASE/SWISS CHEESE D.MELANOGASTER"/>
    <property type="match status" value="1"/>
</dbReference>
<dbReference type="KEGG" id="rru:Rru_A3110"/>
<feature type="active site" description="Proton acceptor" evidence="9">
    <location>
        <position position="616"/>
    </location>
</feature>
<dbReference type="PROSITE" id="PS50042">
    <property type="entry name" value="CNMP_BINDING_3"/>
    <property type="match status" value="1"/>
</dbReference>
<dbReference type="RefSeq" id="WP_011390858.1">
    <property type="nucleotide sequence ID" value="NC_007643.1"/>
</dbReference>
<dbReference type="Pfam" id="PF00027">
    <property type="entry name" value="cNMP_binding"/>
    <property type="match status" value="1"/>
</dbReference>
<evidence type="ECO:0000256" key="5">
    <source>
        <dbReference type="ARBA" id="ARBA00022963"/>
    </source>
</evidence>
<evidence type="ECO:0000256" key="9">
    <source>
        <dbReference type="PROSITE-ProRule" id="PRU01161"/>
    </source>
</evidence>
<feature type="active site" description="Nucleophile" evidence="9">
    <location>
        <position position="505"/>
    </location>
</feature>
<dbReference type="GO" id="GO:0016042">
    <property type="term" value="P:lipid catabolic process"/>
    <property type="evidence" value="ECO:0007669"/>
    <property type="project" value="UniProtKB-UniRule"/>
</dbReference>
<dbReference type="EnsemblBacteria" id="ABC23905">
    <property type="protein sequence ID" value="ABC23905"/>
    <property type="gene ID" value="Rru_A3110"/>
</dbReference>
<evidence type="ECO:0000256" key="2">
    <source>
        <dbReference type="ARBA" id="ARBA00006636"/>
    </source>
</evidence>
<keyword evidence="13" id="KW-1185">Reference proteome</keyword>
<protein>
    <submittedName>
        <fullName evidence="12">Cyclic nucleotide-binding domain (cNMP-BD) protein</fullName>
    </submittedName>
</protein>
<accession>Q2RPP0</accession>
<feature type="domain" description="Cyclic nucleotide-binding" evidence="10">
    <location>
        <begin position="149"/>
        <end position="261"/>
    </location>
</feature>
<dbReference type="InterPro" id="IPR018490">
    <property type="entry name" value="cNMP-bd_dom_sf"/>
</dbReference>
<dbReference type="PhylomeDB" id="Q2RPP0"/>
<dbReference type="PANTHER" id="PTHR14226:SF29">
    <property type="entry name" value="NEUROPATHY TARGET ESTERASE SWS"/>
    <property type="match status" value="1"/>
</dbReference>
<evidence type="ECO:0000256" key="8">
    <source>
        <dbReference type="ARBA" id="ARBA00023136"/>
    </source>
</evidence>
<evidence type="ECO:0000256" key="6">
    <source>
        <dbReference type="ARBA" id="ARBA00022989"/>
    </source>
</evidence>
<name>Q2RPP0_RHORT</name>
<keyword evidence="4 9" id="KW-0378">Hydrolase</keyword>
<gene>
    <name evidence="12" type="ordered locus">Rru_A3110</name>
</gene>
<dbReference type="InterPro" id="IPR016035">
    <property type="entry name" value="Acyl_Trfase/lysoPLipase"/>
</dbReference>
<keyword evidence="5 9" id="KW-0442">Lipid degradation</keyword>
<dbReference type="SUPFAM" id="SSF51206">
    <property type="entry name" value="cAMP-binding domain-like"/>
    <property type="match status" value="1"/>
</dbReference>
<comment type="similarity">
    <text evidence="2">Belongs to the NTE family.</text>
</comment>
<feature type="short sequence motif" description="GXGXXG" evidence="9">
    <location>
        <begin position="476"/>
        <end position="481"/>
    </location>
</feature>
<feature type="short sequence motif" description="GXSXG" evidence="9">
    <location>
        <begin position="503"/>
        <end position="507"/>
    </location>
</feature>
<evidence type="ECO:0000256" key="1">
    <source>
        <dbReference type="ARBA" id="ARBA00004370"/>
    </source>
</evidence>
<evidence type="ECO:0000256" key="3">
    <source>
        <dbReference type="ARBA" id="ARBA00022692"/>
    </source>
</evidence>
<evidence type="ECO:0000313" key="12">
    <source>
        <dbReference type="EMBL" id="ABC23905.1"/>
    </source>
</evidence>
<dbReference type="Gene3D" id="3.40.1090.10">
    <property type="entry name" value="Cytosolic phospholipase A2 catalytic domain"/>
    <property type="match status" value="2"/>
</dbReference>
<evidence type="ECO:0000256" key="7">
    <source>
        <dbReference type="ARBA" id="ARBA00023098"/>
    </source>
</evidence>
<dbReference type="CDD" id="cd00038">
    <property type="entry name" value="CAP_ED"/>
    <property type="match status" value="1"/>
</dbReference>
<dbReference type="Pfam" id="PF24179">
    <property type="entry name" value="NTE_Ploop"/>
    <property type="match status" value="1"/>
</dbReference>
<feature type="short sequence motif" description="DGA/G" evidence="9">
    <location>
        <begin position="616"/>
        <end position="618"/>
    </location>
</feature>
<dbReference type="STRING" id="269796.Rru_A3110"/>
<dbReference type="Pfam" id="PF01734">
    <property type="entry name" value="Patatin"/>
    <property type="match status" value="1"/>
</dbReference>
<dbReference type="eggNOG" id="COG1752">
    <property type="taxonomic scope" value="Bacteria"/>
</dbReference>
<dbReference type="GO" id="GO:0016020">
    <property type="term" value="C:membrane"/>
    <property type="evidence" value="ECO:0007669"/>
    <property type="project" value="UniProtKB-SubCell"/>
</dbReference>
<keyword evidence="8" id="KW-0472">Membrane</keyword>
<dbReference type="PATRIC" id="fig|269796.9.peg.3223"/>
<dbReference type="InterPro" id="IPR000595">
    <property type="entry name" value="cNMP-bd_dom"/>
</dbReference>
<dbReference type="InterPro" id="IPR002641">
    <property type="entry name" value="PNPLA_dom"/>
</dbReference>
<evidence type="ECO:0000256" key="4">
    <source>
        <dbReference type="ARBA" id="ARBA00022801"/>
    </source>
</evidence>
<dbReference type="EMBL" id="CP000230">
    <property type="protein sequence ID" value="ABC23905.1"/>
    <property type="molecule type" value="Genomic_DNA"/>
</dbReference>
<dbReference type="InterPro" id="IPR014710">
    <property type="entry name" value="RmlC-like_jellyroll"/>
</dbReference>
<dbReference type="Proteomes" id="UP000001929">
    <property type="component" value="Chromosome"/>
</dbReference>
<keyword evidence="7 9" id="KW-0443">Lipid metabolism</keyword>
<dbReference type="HOGENOM" id="CLU_000960_1_3_5"/>
<dbReference type="AlphaFoldDB" id="Q2RPP0"/>
<comment type="subcellular location">
    <subcellularLocation>
        <location evidence="1">Membrane</location>
    </subcellularLocation>
</comment>